<dbReference type="HOGENOM" id="CLU_049413_1_0_1"/>
<dbReference type="GO" id="GO:0005737">
    <property type="term" value="C:cytoplasm"/>
    <property type="evidence" value="ECO:0007669"/>
    <property type="project" value="TreeGrafter"/>
</dbReference>
<dbReference type="InterPro" id="IPR003140">
    <property type="entry name" value="PLipase/COase/thioEstase"/>
</dbReference>
<evidence type="ECO:0000256" key="2">
    <source>
        <dbReference type="ARBA" id="ARBA00012423"/>
    </source>
</evidence>
<proteinExistence type="inferred from homology"/>
<evidence type="ECO:0000256" key="7">
    <source>
        <dbReference type="ARBA" id="ARBA00029392"/>
    </source>
</evidence>
<comment type="catalytic activity">
    <reaction evidence="9">
        <text>S-hexadecanoyl-L-cysteinyl-[protein] + H2O = L-cysteinyl-[protein] + hexadecanoate + H(+)</text>
        <dbReference type="Rhea" id="RHEA:19233"/>
        <dbReference type="Rhea" id="RHEA-COMP:10131"/>
        <dbReference type="Rhea" id="RHEA-COMP:11032"/>
        <dbReference type="ChEBI" id="CHEBI:7896"/>
        <dbReference type="ChEBI" id="CHEBI:15377"/>
        <dbReference type="ChEBI" id="CHEBI:15378"/>
        <dbReference type="ChEBI" id="CHEBI:29950"/>
        <dbReference type="ChEBI" id="CHEBI:74151"/>
        <dbReference type="EC" id="3.1.2.22"/>
    </reaction>
</comment>
<dbReference type="AlphaFoldDB" id="A0A0D0E5A7"/>
<dbReference type="EMBL" id="KN824982">
    <property type="protein sequence ID" value="KIK96504.1"/>
    <property type="molecule type" value="Genomic_DNA"/>
</dbReference>
<evidence type="ECO:0000313" key="11">
    <source>
        <dbReference type="EMBL" id="KIK96504.1"/>
    </source>
</evidence>
<evidence type="ECO:0000256" key="3">
    <source>
        <dbReference type="ARBA" id="ARBA00014923"/>
    </source>
</evidence>
<dbReference type="OrthoDB" id="2418081at2759"/>
<organism evidence="11 12">
    <name type="scientific">Paxillus rubicundulus Ve08.2h10</name>
    <dbReference type="NCBI Taxonomy" id="930991"/>
    <lineage>
        <taxon>Eukaryota</taxon>
        <taxon>Fungi</taxon>
        <taxon>Dikarya</taxon>
        <taxon>Basidiomycota</taxon>
        <taxon>Agaricomycotina</taxon>
        <taxon>Agaricomycetes</taxon>
        <taxon>Agaricomycetidae</taxon>
        <taxon>Boletales</taxon>
        <taxon>Paxilineae</taxon>
        <taxon>Paxillaceae</taxon>
        <taxon>Paxillus</taxon>
    </lineage>
</organism>
<sequence>MGTLIQAPTAPHTGTVIFLHGLGQSNETWAHGAVKALAKELPHILWLLPQSPQNPVALNQGERRPSWFDIALTTLHKLGGVASLSGSIPIAVREQMVHAAQVLPILWCHGDTDNKIPLSLGKDAVQFIRSKLRIKEPRLQFNEYADLGHTVNDEELDDLVAWLRGVLP</sequence>
<dbReference type="InterPro" id="IPR050565">
    <property type="entry name" value="LYPA1-2/EST-like"/>
</dbReference>
<evidence type="ECO:0000313" key="12">
    <source>
        <dbReference type="Proteomes" id="UP000054538"/>
    </source>
</evidence>
<gene>
    <name evidence="11" type="ORF">PAXRUDRAFT_32333</name>
</gene>
<reference evidence="12" key="2">
    <citation type="submission" date="2015-01" db="EMBL/GenBank/DDBJ databases">
        <title>Evolutionary Origins and Diversification of the Mycorrhizal Mutualists.</title>
        <authorList>
            <consortium name="DOE Joint Genome Institute"/>
            <consortium name="Mycorrhizal Genomics Consortium"/>
            <person name="Kohler A."/>
            <person name="Kuo A."/>
            <person name="Nagy L.G."/>
            <person name="Floudas D."/>
            <person name="Copeland A."/>
            <person name="Barry K.W."/>
            <person name="Cichocki N."/>
            <person name="Veneault-Fourrey C."/>
            <person name="LaButti K."/>
            <person name="Lindquist E.A."/>
            <person name="Lipzen A."/>
            <person name="Lundell T."/>
            <person name="Morin E."/>
            <person name="Murat C."/>
            <person name="Riley R."/>
            <person name="Ohm R."/>
            <person name="Sun H."/>
            <person name="Tunlid A."/>
            <person name="Henrissat B."/>
            <person name="Grigoriev I.V."/>
            <person name="Hibbett D.S."/>
            <person name="Martin F."/>
        </authorList>
    </citation>
    <scope>NUCLEOTIDE SEQUENCE [LARGE SCALE GENOMIC DNA]</scope>
    <source>
        <strain evidence="12">Ve08.2h10</strain>
    </source>
</reference>
<comment type="similarity">
    <text evidence="1">Belongs to the AB hydrolase superfamily. AB hydrolase 2 family.</text>
</comment>
<feature type="domain" description="Phospholipase/carboxylesterase/thioesterase" evidence="10">
    <location>
        <begin position="71"/>
        <end position="164"/>
    </location>
</feature>
<dbReference type="Proteomes" id="UP000054538">
    <property type="component" value="Unassembled WGS sequence"/>
</dbReference>
<dbReference type="GO" id="GO:0052689">
    <property type="term" value="F:carboxylic ester hydrolase activity"/>
    <property type="evidence" value="ECO:0007669"/>
    <property type="project" value="UniProtKB-KW"/>
</dbReference>
<dbReference type="Gene3D" id="3.40.50.1820">
    <property type="entry name" value="alpha/beta hydrolase"/>
    <property type="match status" value="2"/>
</dbReference>
<feature type="domain" description="Phospholipase/carboxylesterase/thioesterase" evidence="10">
    <location>
        <begin position="5"/>
        <end position="70"/>
    </location>
</feature>
<reference evidence="11 12" key="1">
    <citation type="submission" date="2014-04" db="EMBL/GenBank/DDBJ databases">
        <authorList>
            <consortium name="DOE Joint Genome Institute"/>
            <person name="Kuo A."/>
            <person name="Kohler A."/>
            <person name="Jargeat P."/>
            <person name="Nagy L.G."/>
            <person name="Floudas D."/>
            <person name="Copeland A."/>
            <person name="Barry K.W."/>
            <person name="Cichocki N."/>
            <person name="Veneault-Fourrey C."/>
            <person name="LaButti K."/>
            <person name="Lindquist E.A."/>
            <person name="Lipzen A."/>
            <person name="Lundell T."/>
            <person name="Morin E."/>
            <person name="Murat C."/>
            <person name="Sun H."/>
            <person name="Tunlid A."/>
            <person name="Henrissat B."/>
            <person name="Grigoriev I.V."/>
            <person name="Hibbett D.S."/>
            <person name="Martin F."/>
            <person name="Nordberg H.P."/>
            <person name="Cantor M.N."/>
            <person name="Hua S.X."/>
        </authorList>
    </citation>
    <scope>NUCLEOTIDE SEQUENCE [LARGE SCALE GENOMIC DNA]</scope>
    <source>
        <strain evidence="11 12">Ve08.2h10</strain>
    </source>
</reference>
<keyword evidence="6" id="KW-0276">Fatty acid metabolism</keyword>
<dbReference type="InParanoid" id="A0A0D0E5A7"/>
<evidence type="ECO:0000256" key="8">
    <source>
        <dbReference type="ARBA" id="ARBA00031195"/>
    </source>
</evidence>
<dbReference type="GO" id="GO:0008474">
    <property type="term" value="F:palmitoyl-(protein) hydrolase activity"/>
    <property type="evidence" value="ECO:0007669"/>
    <property type="project" value="UniProtKB-EC"/>
</dbReference>
<evidence type="ECO:0000256" key="9">
    <source>
        <dbReference type="ARBA" id="ARBA00047337"/>
    </source>
</evidence>
<keyword evidence="12" id="KW-1185">Reference proteome</keyword>
<dbReference type="STRING" id="930991.A0A0D0E5A7"/>
<accession>A0A0D0E5A7</accession>
<evidence type="ECO:0000256" key="1">
    <source>
        <dbReference type="ARBA" id="ARBA00006499"/>
    </source>
</evidence>
<dbReference type="PANTHER" id="PTHR10655">
    <property type="entry name" value="LYSOPHOSPHOLIPASE-RELATED"/>
    <property type="match status" value="1"/>
</dbReference>
<keyword evidence="4" id="KW-0719">Serine esterase</keyword>
<keyword evidence="5" id="KW-0378">Hydrolase</keyword>
<dbReference type="PANTHER" id="PTHR10655:SF17">
    <property type="entry name" value="LYSOPHOSPHOLIPASE-LIKE PROTEIN 1"/>
    <property type="match status" value="1"/>
</dbReference>
<dbReference type="EC" id="3.1.2.22" evidence="2"/>
<evidence type="ECO:0000259" key="10">
    <source>
        <dbReference type="Pfam" id="PF02230"/>
    </source>
</evidence>
<dbReference type="GO" id="GO:0006631">
    <property type="term" value="P:fatty acid metabolic process"/>
    <property type="evidence" value="ECO:0007669"/>
    <property type="project" value="UniProtKB-KW"/>
</dbReference>
<keyword evidence="6" id="KW-0443">Lipid metabolism</keyword>
<dbReference type="Pfam" id="PF02230">
    <property type="entry name" value="Abhydrolase_2"/>
    <property type="match status" value="2"/>
</dbReference>
<dbReference type="InterPro" id="IPR029058">
    <property type="entry name" value="AB_hydrolase_fold"/>
</dbReference>
<name>A0A0D0E5A7_9AGAM</name>
<protein>
    <recommendedName>
        <fullName evidence="3">Acyl-protein thioesterase 1</fullName>
        <ecNumber evidence="2">3.1.2.22</ecNumber>
    </recommendedName>
    <alternativeName>
        <fullName evidence="8">Palmitoyl-protein hydrolase</fullName>
    </alternativeName>
</protein>
<evidence type="ECO:0000256" key="4">
    <source>
        <dbReference type="ARBA" id="ARBA00022487"/>
    </source>
</evidence>
<comment type="function">
    <text evidence="7">Hydrolyzes fatty acids from S-acylated cysteine residues in proteins with a strong preference for palmitoylated G-alpha proteins over other acyl substrates. Mediates the deacylation of G-alpha proteins such as GPA1 in vivo, but has weak or no activity toward palmitoylated Ras proteins. Has weak lysophospholipase activity in vitro; however such activity may not exist in vivo.</text>
</comment>
<dbReference type="SUPFAM" id="SSF53474">
    <property type="entry name" value="alpha/beta-Hydrolases"/>
    <property type="match status" value="1"/>
</dbReference>
<evidence type="ECO:0000256" key="5">
    <source>
        <dbReference type="ARBA" id="ARBA00022801"/>
    </source>
</evidence>
<evidence type="ECO:0000256" key="6">
    <source>
        <dbReference type="ARBA" id="ARBA00022832"/>
    </source>
</evidence>